<keyword evidence="9" id="KW-1185">Reference proteome</keyword>
<evidence type="ECO:0000259" key="7">
    <source>
        <dbReference type="PROSITE" id="PS50030"/>
    </source>
</evidence>
<evidence type="ECO:0000256" key="4">
    <source>
        <dbReference type="ARBA" id="ARBA00023136"/>
    </source>
</evidence>
<dbReference type="PROSITE" id="PS50030">
    <property type="entry name" value="UBA"/>
    <property type="match status" value="1"/>
</dbReference>
<comment type="caution">
    <text evidence="8">The sequence shown here is derived from an EMBL/GenBank/DDBJ whole genome shotgun (WGS) entry which is preliminary data.</text>
</comment>
<sequence length="302" mass="33726">MEVFWRLLTSKIAFLDVKDIALCSMLIYNFRFLERRFGSRKFVSYLIATSVLSTALELAVLVICHQFDVSFGTMPSGPFCLVFPQFAQFFLKIPRVAVSSIMGVPVTGKTFTYILGLQVASASPESRLVTSCALAAGFLWHHNFLKIQSIIWIPESVSSQFDRMIGWLFKSPPPANLNTPMGATLELQRQERLERVEEQMIAAAMQNSVAHNGTYNLMRPQPVNVAHGPGVFGNFVRHDGLRHRDHSSGDQSPDHSSAITVSEDQVQRLTEMGFSDDSVRRALVLSNNDISRATNILLQDST</sequence>
<organism evidence="8 9">
    <name type="scientific">Pomacea canaliculata</name>
    <name type="common">Golden apple snail</name>
    <dbReference type="NCBI Taxonomy" id="400727"/>
    <lineage>
        <taxon>Eukaryota</taxon>
        <taxon>Metazoa</taxon>
        <taxon>Spiralia</taxon>
        <taxon>Lophotrochozoa</taxon>
        <taxon>Mollusca</taxon>
        <taxon>Gastropoda</taxon>
        <taxon>Caenogastropoda</taxon>
        <taxon>Architaenioglossa</taxon>
        <taxon>Ampullarioidea</taxon>
        <taxon>Ampullariidae</taxon>
        <taxon>Pomacea</taxon>
    </lineage>
</organism>
<dbReference type="InterPro" id="IPR009060">
    <property type="entry name" value="UBA-like_sf"/>
</dbReference>
<keyword evidence="4 6" id="KW-0472">Membrane</keyword>
<dbReference type="InterPro" id="IPR035952">
    <property type="entry name" value="Rhomboid-like_sf"/>
</dbReference>
<evidence type="ECO:0000256" key="1">
    <source>
        <dbReference type="ARBA" id="ARBA00004141"/>
    </source>
</evidence>
<feature type="region of interest" description="Disordered" evidence="5">
    <location>
        <begin position="240"/>
        <end position="259"/>
    </location>
</feature>
<evidence type="ECO:0000256" key="6">
    <source>
        <dbReference type="SAM" id="Phobius"/>
    </source>
</evidence>
<dbReference type="OrthoDB" id="272778at2759"/>
<dbReference type="EMBL" id="PZQS01000014">
    <property type="protein sequence ID" value="PVD18531.1"/>
    <property type="molecule type" value="Genomic_DNA"/>
</dbReference>
<evidence type="ECO:0000313" key="9">
    <source>
        <dbReference type="Proteomes" id="UP000245119"/>
    </source>
</evidence>
<evidence type="ECO:0000256" key="5">
    <source>
        <dbReference type="SAM" id="MobiDB-lite"/>
    </source>
</evidence>
<keyword evidence="3 6" id="KW-1133">Transmembrane helix</keyword>
<dbReference type="InterPro" id="IPR015940">
    <property type="entry name" value="UBA"/>
</dbReference>
<dbReference type="Proteomes" id="UP000245119">
    <property type="component" value="Linkage Group LG14"/>
</dbReference>
<feature type="domain" description="UBA" evidence="7">
    <location>
        <begin position="260"/>
        <end position="300"/>
    </location>
</feature>
<proteinExistence type="predicted"/>
<dbReference type="SUPFAM" id="SSF144091">
    <property type="entry name" value="Rhomboid-like"/>
    <property type="match status" value="1"/>
</dbReference>
<dbReference type="AlphaFoldDB" id="A0A2T7NBJ2"/>
<feature type="compositionally biased region" description="Polar residues" evidence="5">
    <location>
        <begin position="249"/>
        <end position="259"/>
    </location>
</feature>
<comment type="subcellular location">
    <subcellularLocation>
        <location evidence="1">Membrane</location>
        <topology evidence="1">Multi-pass membrane protein</topology>
    </subcellularLocation>
</comment>
<keyword evidence="2 6" id="KW-0812">Transmembrane</keyword>
<dbReference type="GO" id="GO:0004252">
    <property type="term" value="F:serine-type endopeptidase activity"/>
    <property type="evidence" value="ECO:0007669"/>
    <property type="project" value="TreeGrafter"/>
</dbReference>
<feature type="transmembrane region" description="Helical" evidence="6">
    <location>
        <begin position="42"/>
        <end position="63"/>
    </location>
</feature>
<dbReference type="Gene3D" id="1.10.8.10">
    <property type="entry name" value="DNA helicase RuvA subunit, C-terminal domain"/>
    <property type="match status" value="1"/>
</dbReference>
<dbReference type="PANTHER" id="PTHR43066:SF21">
    <property type="entry name" value="UBIQUITIN-ASSOCIATED DOMAIN-CONTAINING PROTEIN 2"/>
    <property type="match status" value="1"/>
</dbReference>
<evidence type="ECO:0000256" key="3">
    <source>
        <dbReference type="ARBA" id="ARBA00022989"/>
    </source>
</evidence>
<reference evidence="8 9" key="1">
    <citation type="submission" date="2018-04" db="EMBL/GenBank/DDBJ databases">
        <title>The genome of golden apple snail Pomacea canaliculata provides insight into stress tolerance and invasive adaptation.</title>
        <authorList>
            <person name="Liu C."/>
            <person name="Liu B."/>
            <person name="Ren Y."/>
            <person name="Zhang Y."/>
            <person name="Wang H."/>
            <person name="Li S."/>
            <person name="Jiang F."/>
            <person name="Yin L."/>
            <person name="Zhang G."/>
            <person name="Qian W."/>
            <person name="Fan W."/>
        </authorList>
    </citation>
    <scope>NUCLEOTIDE SEQUENCE [LARGE SCALE GENOMIC DNA]</scope>
    <source>
        <strain evidence="8">SZHN2017</strain>
        <tissue evidence="8">Muscle</tissue>
    </source>
</reference>
<dbReference type="Pfam" id="PF00627">
    <property type="entry name" value="UBA"/>
    <property type="match status" value="1"/>
</dbReference>
<dbReference type="SUPFAM" id="SSF46934">
    <property type="entry name" value="UBA-like"/>
    <property type="match status" value="1"/>
</dbReference>
<evidence type="ECO:0000313" key="8">
    <source>
        <dbReference type="EMBL" id="PVD18531.1"/>
    </source>
</evidence>
<gene>
    <name evidence="8" type="ORF">C0Q70_21080</name>
</gene>
<accession>A0A2T7NBJ2</accession>
<name>A0A2T7NBJ2_POMCA</name>
<evidence type="ECO:0000256" key="2">
    <source>
        <dbReference type="ARBA" id="ARBA00022692"/>
    </source>
</evidence>
<dbReference type="GO" id="GO:0016020">
    <property type="term" value="C:membrane"/>
    <property type="evidence" value="ECO:0007669"/>
    <property type="project" value="UniProtKB-SubCell"/>
</dbReference>
<protein>
    <recommendedName>
        <fullName evidence="7">UBA domain-containing protein</fullName>
    </recommendedName>
</protein>
<dbReference type="PANTHER" id="PTHR43066">
    <property type="entry name" value="RHOMBOID-RELATED PROTEIN"/>
    <property type="match status" value="1"/>
</dbReference>
<dbReference type="STRING" id="400727.A0A2T7NBJ2"/>
<dbReference type="SMART" id="SM00165">
    <property type="entry name" value="UBA"/>
    <property type="match status" value="1"/>
</dbReference>